<protein>
    <submittedName>
        <fullName evidence="2">Uncharacterized protein</fullName>
    </submittedName>
</protein>
<dbReference type="AlphaFoldDB" id="A0A8H3MF10"/>
<accession>A0A8H3MF10</accession>
<gene>
    <name evidence="2" type="ORF">RCL2_003041800</name>
</gene>
<dbReference type="Proteomes" id="UP000615446">
    <property type="component" value="Unassembled WGS sequence"/>
</dbReference>
<feature type="region of interest" description="Disordered" evidence="1">
    <location>
        <begin position="69"/>
        <end position="109"/>
    </location>
</feature>
<dbReference type="OrthoDB" id="10512104at2759"/>
<sequence length="109" mass="12654">MDKNPPQDNRFIEFNNLQQSTAAVIQSGHEHSSNIDYNAVNVNVDHYAMMNDNNILPPYTNINHFNQQSNISTSQSYPPHHMRHNNPYLNSSSNNDMGNQFTQFNQFQR</sequence>
<evidence type="ECO:0000256" key="1">
    <source>
        <dbReference type="SAM" id="MobiDB-lite"/>
    </source>
</evidence>
<organism evidence="2 3">
    <name type="scientific">Rhizophagus clarus</name>
    <dbReference type="NCBI Taxonomy" id="94130"/>
    <lineage>
        <taxon>Eukaryota</taxon>
        <taxon>Fungi</taxon>
        <taxon>Fungi incertae sedis</taxon>
        <taxon>Mucoromycota</taxon>
        <taxon>Glomeromycotina</taxon>
        <taxon>Glomeromycetes</taxon>
        <taxon>Glomerales</taxon>
        <taxon>Glomeraceae</taxon>
        <taxon>Rhizophagus</taxon>
    </lineage>
</organism>
<feature type="compositionally biased region" description="Polar residues" evidence="1">
    <location>
        <begin position="87"/>
        <end position="109"/>
    </location>
</feature>
<comment type="caution">
    <text evidence="2">The sequence shown here is derived from an EMBL/GenBank/DDBJ whole genome shotgun (WGS) entry which is preliminary data.</text>
</comment>
<reference evidence="2" key="1">
    <citation type="submission" date="2019-10" db="EMBL/GenBank/DDBJ databases">
        <title>Conservation and host-specific expression of non-tandemly repeated heterogenous ribosome RNA gene in arbuscular mycorrhizal fungi.</title>
        <authorList>
            <person name="Maeda T."/>
            <person name="Kobayashi Y."/>
            <person name="Nakagawa T."/>
            <person name="Ezawa T."/>
            <person name="Yamaguchi K."/>
            <person name="Bino T."/>
            <person name="Nishimoto Y."/>
            <person name="Shigenobu S."/>
            <person name="Kawaguchi M."/>
        </authorList>
    </citation>
    <scope>NUCLEOTIDE SEQUENCE</scope>
    <source>
        <strain evidence="2">HR1</strain>
    </source>
</reference>
<evidence type="ECO:0000313" key="2">
    <source>
        <dbReference type="EMBL" id="GET04118.1"/>
    </source>
</evidence>
<evidence type="ECO:0000313" key="3">
    <source>
        <dbReference type="Proteomes" id="UP000615446"/>
    </source>
</evidence>
<dbReference type="EMBL" id="BLAL01000338">
    <property type="protein sequence ID" value="GET04118.1"/>
    <property type="molecule type" value="Genomic_DNA"/>
</dbReference>
<proteinExistence type="predicted"/>
<name>A0A8H3MF10_9GLOM</name>